<protein>
    <submittedName>
        <fullName evidence="1">Uncharacterized protein</fullName>
    </submittedName>
</protein>
<proteinExistence type="predicted"/>
<reference evidence="1 2" key="1">
    <citation type="journal article" date="2024" name="Nat. Commun.">
        <title>Phylogenomics reveals the evolutionary origins of lichenization in chlorophyte algae.</title>
        <authorList>
            <person name="Puginier C."/>
            <person name="Libourel C."/>
            <person name="Otte J."/>
            <person name="Skaloud P."/>
            <person name="Haon M."/>
            <person name="Grisel S."/>
            <person name="Petersen M."/>
            <person name="Berrin J.G."/>
            <person name="Delaux P.M."/>
            <person name="Dal Grande F."/>
            <person name="Keller J."/>
        </authorList>
    </citation>
    <scope>NUCLEOTIDE SEQUENCE [LARGE SCALE GENOMIC DNA]</scope>
    <source>
        <strain evidence="1 2">SAG 2043</strain>
    </source>
</reference>
<comment type="caution">
    <text evidence="1">The sequence shown here is derived from an EMBL/GenBank/DDBJ whole genome shotgun (WGS) entry which is preliminary data.</text>
</comment>
<sequence length="216" mass="23542">MYALLGRQKLNAKLRQNKVAFDAKEVDAYLDSLELTQIRKKPVVRKQDFYKVTAAPHSYQVDVVFLPSYKSSNKGITSFLLAVDVGSRKAFAHPLKSTKLSSIIDAYEEFLKDCQLDAITITAEDQFNNAQFKAYNDTLGIMVRTGKKKAAVEKLAKTVRAVRKERIVPAGAAIAAIKRPASGRQLTAAASIGRKASSPGAANTGGAEQVLQNLRA</sequence>
<accession>A0AAW1P3X5</accession>
<dbReference type="GO" id="GO:0003676">
    <property type="term" value="F:nucleic acid binding"/>
    <property type="evidence" value="ECO:0007669"/>
    <property type="project" value="InterPro"/>
</dbReference>
<dbReference type="Proteomes" id="UP001489004">
    <property type="component" value="Unassembled WGS sequence"/>
</dbReference>
<gene>
    <name evidence="1" type="ORF">WJX72_006436</name>
</gene>
<keyword evidence="2" id="KW-1185">Reference proteome</keyword>
<dbReference type="EMBL" id="JALJOR010000020">
    <property type="protein sequence ID" value="KAK9803623.1"/>
    <property type="molecule type" value="Genomic_DNA"/>
</dbReference>
<dbReference type="AlphaFoldDB" id="A0AAW1P3X5"/>
<name>A0AAW1P3X5_9CHLO</name>
<dbReference type="Gene3D" id="3.30.420.10">
    <property type="entry name" value="Ribonuclease H-like superfamily/Ribonuclease H"/>
    <property type="match status" value="1"/>
</dbReference>
<organism evidence="1 2">
    <name type="scientific">[Myrmecia] bisecta</name>
    <dbReference type="NCBI Taxonomy" id="41462"/>
    <lineage>
        <taxon>Eukaryota</taxon>
        <taxon>Viridiplantae</taxon>
        <taxon>Chlorophyta</taxon>
        <taxon>core chlorophytes</taxon>
        <taxon>Trebouxiophyceae</taxon>
        <taxon>Trebouxiales</taxon>
        <taxon>Trebouxiaceae</taxon>
        <taxon>Myrmecia</taxon>
    </lineage>
</organism>
<dbReference type="InterPro" id="IPR036397">
    <property type="entry name" value="RNaseH_sf"/>
</dbReference>
<evidence type="ECO:0000313" key="1">
    <source>
        <dbReference type="EMBL" id="KAK9803623.1"/>
    </source>
</evidence>
<evidence type="ECO:0000313" key="2">
    <source>
        <dbReference type="Proteomes" id="UP001489004"/>
    </source>
</evidence>